<dbReference type="PANTHER" id="PTHR43610:SF1">
    <property type="entry name" value="N-ACETYLTRANSFERASE DOMAIN-CONTAINING PROTEIN"/>
    <property type="match status" value="1"/>
</dbReference>
<gene>
    <name evidence="2" type="ORF">PRZ01_01770</name>
</gene>
<dbReference type="EMBL" id="JAQQXS010000001">
    <property type="protein sequence ID" value="MDC8783916.1"/>
    <property type="molecule type" value="Genomic_DNA"/>
</dbReference>
<dbReference type="PANTHER" id="PTHR43610">
    <property type="entry name" value="BLL6696 PROTEIN"/>
    <property type="match status" value="1"/>
</dbReference>
<keyword evidence="3" id="KW-1185">Reference proteome</keyword>
<reference evidence="2 3" key="1">
    <citation type="submission" date="2022-10" db="EMBL/GenBank/DDBJ databases">
        <title>paucibacter sp. hw8 Genome sequencing.</title>
        <authorList>
            <person name="Park S."/>
        </authorList>
    </citation>
    <scope>NUCLEOTIDE SEQUENCE [LARGE SCALE GENOMIC DNA]</scope>
    <source>
        <strain evidence="3">hw8</strain>
    </source>
</reference>
<evidence type="ECO:0000259" key="1">
    <source>
        <dbReference type="PROSITE" id="PS51186"/>
    </source>
</evidence>
<dbReference type="Pfam" id="PF13302">
    <property type="entry name" value="Acetyltransf_3"/>
    <property type="match status" value="1"/>
</dbReference>
<protein>
    <submittedName>
        <fullName evidence="2">GNAT family protein</fullName>
    </submittedName>
</protein>
<accession>A0ABT5KM40</accession>
<proteinExistence type="predicted"/>
<dbReference type="InterPro" id="IPR016181">
    <property type="entry name" value="Acyl_CoA_acyltransferase"/>
</dbReference>
<dbReference type="Proteomes" id="UP001219862">
    <property type="component" value="Unassembled WGS sequence"/>
</dbReference>
<dbReference type="InterPro" id="IPR000182">
    <property type="entry name" value="GNAT_dom"/>
</dbReference>
<organism evidence="2 3">
    <name type="scientific">Roseateles koreensis</name>
    <dbReference type="NCBI Taxonomy" id="2987526"/>
    <lineage>
        <taxon>Bacteria</taxon>
        <taxon>Pseudomonadati</taxon>
        <taxon>Pseudomonadota</taxon>
        <taxon>Betaproteobacteria</taxon>
        <taxon>Burkholderiales</taxon>
        <taxon>Sphaerotilaceae</taxon>
        <taxon>Roseateles</taxon>
    </lineage>
</organism>
<dbReference type="SUPFAM" id="SSF55729">
    <property type="entry name" value="Acyl-CoA N-acyltransferases (Nat)"/>
    <property type="match status" value="1"/>
</dbReference>
<dbReference type="Gene3D" id="3.40.630.30">
    <property type="match status" value="1"/>
</dbReference>
<comment type="caution">
    <text evidence="2">The sequence shown here is derived from an EMBL/GenBank/DDBJ whole genome shotgun (WGS) entry which is preliminary data.</text>
</comment>
<evidence type="ECO:0000313" key="2">
    <source>
        <dbReference type="EMBL" id="MDC8783916.1"/>
    </source>
</evidence>
<feature type="domain" description="N-acetyltransferase" evidence="1">
    <location>
        <begin position="28"/>
        <end position="194"/>
    </location>
</feature>
<name>A0ABT5KM40_9BURK</name>
<sequence length="208" mass="22890">MNSTSTAPIQTGLTPLQIQPCVLAGRRVRLEPLALVHVDALADIGLVPALWTWVPTLMRDRADMQAYVETALAEQAKGQALPFVIKDEATGRVIGSTRFGSISAKDRRLEIGWTWLSPAAQRTGANTEAKTLLLTHAFETLGASRVELKTDVLNAKSRAAIGRIGATQEGIFRRHMICPDGRVRDTVYFSIIQEEWPGVKHRLANLLR</sequence>
<dbReference type="PROSITE" id="PS51186">
    <property type="entry name" value="GNAT"/>
    <property type="match status" value="1"/>
</dbReference>
<dbReference type="RefSeq" id="WP_273595020.1">
    <property type="nucleotide sequence ID" value="NZ_JAQQXS010000001.1"/>
</dbReference>
<evidence type="ECO:0000313" key="3">
    <source>
        <dbReference type="Proteomes" id="UP001219862"/>
    </source>
</evidence>